<dbReference type="GO" id="GO:0004430">
    <property type="term" value="F:1-phosphatidylinositol 4-kinase activity"/>
    <property type="evidence" value="ECO:0007669"/>
    <property type="project" value="UniProtKB-EC"/>
</dbReference>
<accession>A0A8S1K6S3</accession>
<evidence type="ECO:0000259" key="5">
    <source>
        <dbReference type="PROSITE" id="PS50290"/>
    </source>
</evidence>
<keyword evidence="7" id="KW-1185">Reference proteome</keyword>
<evidence type="ECO:0000256" key="4">
    <source>
        <dbReference type="ARBA" id="ARBA00022777"/>
    </source>
</evidence>
<dbReference type="PANTHER" id="PTHR10048:SF22">
    <property type="entry name" value="PHOSPHATIDYLINOSITOL 4-KINASE BETA"/>
    <property type="match status" value="1"/>
</dbReference>
<protein>
    <recommendedName>
        <fullName evidence="2">1-phosphatidylinositol 4-kinase</fullName>
        <ecNumber evidence="2">2.7.1.67</ecNumber>
    </recommendedName>
</protein>
<dbReference type="GO" id="GO:0048015">
    <property type="term" value="P:phosphatidylinositol-mediated signaling"/>
    <property type="evidence" value="ECO:0007669"/>
    <property type="project" value="TreeGrafter"/>
</dbReference>
<comment type="caution">
    <text evidence="6">The sequence shown here is derived from an EMBL/GenBank/DDBJ whole genome shotgun (WGS) entry which is preliminary data.</text>
</comment>
<organism evidence="6 7">
    <name type="scientific">Paramecium primaurelia</name>
    <dbReference type="NCBI Taxonomy" id="5886"/>
    <lineage>
        <taxon>Eukaryota</taxon>
        <taxon>Sar</taxon>
        <taxon>Alveolata</taxon>
        <taxon>Ciliophora</taxon>
        <taxon>Intramacronucleata</taxon>
        <taxon>Oligohymenophorea</taxon>
        <taxon>Peniculida</taxon>
        <taxon>Parameciidae</taxon>
        <taxon>Paramecium</taxon>
    </lineage>
</organism>
<dbReference type="Proteomes" id="UP000688137">
    <property type="component" value="Unassembled WGS sequence"/>
</dbReference>
<dbReference type="AlphaFoldDB" id="A0A8S1K6S3"/>
<proteinExistence type="predicted"/>
<dbReference type="InterPro" id="IPR015433">
    <property type="entry name" value="PI3/4_kinase"/>
</dbReference>
<reference evidence="6" key="1">
    <citation type="submission" date="2021-01" db="EMBL/GenBank/DDBJ databases">
        <authorList>
            <consortium name="Genoscope - CEA"/>
            <person name="William W."/>
        </authorList>
    </citation>
    <scope>NUCLEOTIDE SEQUENCE</scope>
</reference>
<comment type="catalytic activity">
    <reaction evidence="1">
        <text>a 1,2-diacyl-sn-glycero-3-phospho-(1D-myo-inositol) + ATP = a 1,2-diacyl-sn-glycero-3-phospho-(1D-myo-inositol 4-phosphate) + ADP + H(+)</text>
        <dbReference type="Rhea" id="RHEA:19877"/>
        <dbReference type="ChEBI" id="CHEBI:15378"/>
        <dbReference type="ChEBI" id="CHEBI:30616"/>
        <dbReference type="ChEBI" id="CHEBI:57880"/>
        <dbReference type="ChEBI" id="CHEBI:58178"/>
        <dbReference type="ChEBI" id="CHEBI:456216"/>
        <dbReference type="EC" id="2.7.1.67"/>
    </reaction>
</comment>
<dbReference type="PROSITE" id="PS50290">
    <property type="entry name" value="PI3_4_KINASE_3"/>
    <property type="match status" value="1"/>
</dbReference>
<dbReference type="GO" id="GO:0016020">
    <property type="term" value="C:membrane"/>
    <property type="evidence" value="ECO:0007669"/>
    <property type="project" value="TreeGrafter"/>
</dbReference>
<dbReference type="PROSITE" id="PS00915">
    <property type="entry name" value="PI3_4_KINASE_1"/>
    <property type="match status" value="1"/>
</dbReference>
<evidence type="ECO:0000313" key="7">
    <source>
        <dbReference type="Proteomes" id="UP000688137"/>
    </source>
</evidence>
<sequence>MSKFKDKPTSSQIGCGCFGGSIQKTMMKFSHIEIDEEIVSASIILEMIYRGQNAEFALSRCRLNPNLVLLQFRDDLEYFIPQLINQILNKQLEYVLNFILKAAEVDFFFAHTFFFAWRSIVNDNSPEIENYLRLFLSTLDRVYKKTLLIAAYYENHQFNQGIEQQISKGMPIVQQVNTLPDRIQAYGTLFYSNHVFDDKLHLANYESIFRQAQSSGFCSNIDFWDDLIYISQNLHLADPKIISLKADIQKINRGLPAAVYIPFQGVRNYVVLNIVVDECKVFSTKCRSPFYLCFEIYRPEEEAELIPNPLRNSLLSIPKIVGKMDNKNSSENNETQDCTRNRPTYLCKIVEVEEEAEDGKEDLTQFSNILKDNDVSHSYYEDLNNLVSIQTGTEKQLNKMTKKELTDLIFGYDNQDKIRSNSPFRNFKTWKLVHLIVKSGDDLRQEQFAMQLISTFDQIFKIEQLKLQLTTYEVISLGPGYGLIEVVKDALSIDSFKKKLSDILQIKSLSSYFKYLVVIIRLNSSQAMISNFLNSLVAYSLVCYFLQIKDRHNGNILLHKDGYIVHIDFGFFLSSAPKGNLEKDVPFKLTDEYVEILGGYDSNLFKRFRKMFFEGFKAIRKHKEKIILLVKMMENSNLKCFKEKTLNNLERRFLQNDLSDTQLYVQCQKLIDLSRGNWRANWYDKYQYYFQGIMY</sequence>
<keyword evidence="4" id="KW-0418">Kinase</keyword>
<dbReference type="OMA" id="CSNIDFW"/>
<keyword evidence="3" id="KW-0808">Transferase</keyword>
<dbReference type="EMBL" id="CAJJDM010000012">
    <property type="protein sequence ID" value="CAD8050959.1"/>
    <property type="molecule type" value="Genomic_DNA"/>
</dbReference>
<evidence type="ECO:0000313" key="6">
    <source>
        <dbReference type="EMBL" id="CAD8050959.1"/>
    </source>
</evidence>
<gene>
    <name evidence="6" type="ORF">PPRIM_AZ9-3.1.T0170319</name>
</gene>
<evidence type="ECO:0000256" key="2">
    <source>
        <dbReference type="ARBA" id="ARBA00012169"/>
    </source>
</evidence>
<dbReference type="Pfam" id="PF00454">
    <property type="entry name" value="PI3_PI4_kinase"/>
    <property type="match status" value="1"/>
</dbReference>
<dbReference type="GO" id="GO:0005737">
    <property type="term" value="C:cytoplasm"/>
    <property type="evidence" value="ECO:0007669"/>
    <property type="project" value="TreeGrafter"/>
</dbReference>
<evidence type="ECO:0000256" key="1">
    <source>
        <dbReference type="ARBA" id="ARBA00001686"/>
    </source>
</evidence>
<dbReference type="GO" id="GO:0046854">
    <property type="term" value="P:phosphatidylinositol phosphate biosynthetic process"/>
    <property type="evidence" value="ECO:0007669"/>
    <property type="project" value="InterPro"/>
</dbReference>
<dbReference type="PANTHER" id="PTHR10048">
    <property type="entry name" value="PHOSPHATIDYLINOSITOL KINASE"/>
    <property type="match status" value="1"/>
</dbReference>
<evidence type="ECO:0000256" key="3">
    <source>
        <dbReference type="ARBA" id="ARBA00022679"/>
    </source>
</evidence>
<name>A0A8S1K6S3_PARPR</name>
<feature type="domain" description="PI3K/PI4K catalytic" evidence="5">
    <location>
        <begin position="412"/>
        <end position="679"/>
    </location>
</feature>
<dbReference type="CDD" id="cd00893">
    <property type="entry name" value="PI4Kc_III"/>
    <property type="match status" value="1"/>
</dbReference>
<dbReference type="InterPro" id="IPR000403">
    <property type="entry name" value="PI3/4_kinase_cat_dom"/>
</dbReference>
<dbReference type="SMART" id="SM00146">
    <property type="entry name" value="PI3Kc"/>
    <property type="match status" value="1"/>
</dbReference>
<dbReference type="FunFam" id="1.10.1070.11:FF:000016">
    <property type="entry name" value="PIK1p Phosphatidylinositol 4-kinase"/>
    <property type="match status" value="1"/>
</dbReference>
<dbReference type="InterPro" id="IPR018936">
    <property type="entry name" value="PI3/4_kinase_CS"/>
</dbReference>
<dbReference type="EC" id="2.7.1.67" evidence="2"/>